<reference evidence="1 2" key="1">
    <citation type="submission" date="2018-02" db="EMBL/GenBank/DDBJ databases">
        <title>Genomic Encyclopedia of Archaeal and Bacterial Type Strains, Phase II (KMG-II): from individual species to whole genera.</title>
        <authorList>
            <person name="Goeker M."/>
        </authorList>
    </citation>
    <scope>NUCLEOTIDE SEQUENCE [LARGE SCALE GENOMIC DNA]</scope>
    <source>
        <strain evidence="1 2">YU 961-1</strain>
    </source>
</reference>
<name>A0A2S6GGU4_9PSEU</name>
<evidence type="ECO:0008006" key="3">
    <source>
        <dbReference type="Google" id="ProtNLM"/>
    </source>
</evidence>
<comment type="caution">
    <text evidence="1">The sequence shown here is derived from an EMBL/GenBank/DDBJ whole genome shotgun (WGS) entry which is preliminary data.</text>
</comment>
<proteinExistence type="predicted"/>
<dbReference type="RefSeq" id="WP_104481827.1">
    <property type="nucleotide sequence ID" value="NZ_CP154825.1"/>
</dbReference>
<evidence type="ECO:0000313" key="2">
    <source>
        <dbReference type="Proteomes" id="UP000239203"/>
    </source>
</evidence>
<gene>
    <name evidence="1" type="ORF">CLV40_1195</name>
</gene>
<dbReference type="Proteomes" id="UP000239203">
    <property type="component" value="Unassembled WGS sequence"/>
</dbReference>
<sequence>MVDLVSPRLLGNVEHRTPEVAAVPDPRPAAPGYGLVRVCFGFRLDGATRRSRFVAAYLRAALDDPGITAAELWAETIPATGGTAAVSTLSTGAISWLVGQPEGDRPIPAECLAHAVLQVPLGAEVLSGVLRVDVSTTAPTGVPLGGPRREHASSAAGHRFAVPLPPGWDDVARPVAVAPEQGRRRPGRPAVRLCYAADIERFRRFSGTAAERAQTRFFAVLAEARRRAGVDDRSVELQGSGDGQFAVLAPGVDESVVVPAFVEGLRSALRELNADLNDHARLRLRVALHRGHLVPSDGGASGDVPIAIHRLLDSHELRAALAGAQDAQFALIVPDVLYREIVRPRYGSLDPAEFSPVQATVPAKEFSDHAWIHLAR</sequence>
<keyword evidence="2" id="KW-1185">Reference proteome</keyword>
<accession>A0A2S6GGU4</accession>
<organism evidence="1 2">
    <name type="scientific">Actinokineospora auranticolor</name>
    <dbReference type="NCBI Taxonomy" id="155976"/>
    <lineage>
        <taxon>Bacteria</taxon>
        <taxon>Bacillati</taxon>
        <taxon>Actinomycetota</taxon>
        <taxon>Actinomycetes</taxon>
        <taxon>Pseudonocardiales</taxon>
        <taxon>Pseudonocardiaceae</taxon>
        <taxon>Actinokineospora</taxon>
    </lineage>
</organism>
<dbReference type="EMBL" id="PTIX01000019">
    <property type="protein sequence ID" value="PPK64442.1"/>
    <property type="molecule type" value="Genomic_DNA"/>
</dbReference>
<dbReference type="OrthoDB" id="4961576at2"/>
<dbReference type="AlphaFoldDB" id="A0A2S6GGU4"/>
<evidence type="ECO:0000313" key="1">
    <source>
        <dbReference type="EMBL" id="PPK64442.1"/>
    </source>
</evidence>
<protein>
    <recommendedName>
        <fullName evidence="3">Guanylate cyclase domain-containing protein</fullName>
    </recommendedName>
</protein>